<dbReference type="InterPro" id="IPR004007">
    <property type="entry name" value="DhaL_dom"/>
</dbReference>
<name>A0A239PWB6_9RHOB</name>
<accession>A0A239PWB6</accession>
<dbReference type="PANTHER" id="PTHR28629:SF4">
    <property type="entry name" value="TRIOKINASE_FMN CYCLASE"/>
    <property type="match status" value="1"/>
</dbReference>
<dbReference type="PROSITE" id="PS51480">
    <property type="entry name" value="DHAL"/>
    <property type="match status" value="1"/>
</dbReference>
<evidence type="ECO:0000256" key="1">
    <source>
        <dbReference type="ARBA" id="ARBA00022679"/>
    </source>
</evidence>
<dbReference type="AlphaFoldDB" id="A0A239PWB6"/>
<feature type="domain" description="DhaL" evidence="3">
    <location>
        <begin position="6"/>
        <end position="202"/>
    </location>
</feature>
<dbReference type="InterPro" id="IPR036117">
    <property type="entry name" value="DhaL_dom_sf"/>
</dbReference>
<gene>
    <name evidence="4" type="ORF">SAMN05444959_10867</name>
</gene>
<protein>
    <submittedName>
        <fullName evidence="4">Dihydroxyacetone kinase, C-terminal domain</fullName>
    </submittedName>
</protein>
<dbReference type="SMART" id="SM01120">
    <property type="entry name" value="Dak2"/>
    <property type="match status" value="1"/>
</dbReference>
<organism evidence="4 5">
    <name type="scientific">Paracoccus seriniphilus</name>
    <dbReference type="NCBI Taxonomy" id="184748"/>
    <lineage>
        <taxon>Bacteria</taxon>
        <taxon>Pseudomonadati</taxon>
        <taxon>Pseudomonadota</taxon>
        <taxon>Alphaproteobacteria</taxon>
        <taxon>Rhodobacterales</taxon>
        <taxon>Paracoccaceae</taxon>
        <taxon>Paracoccus</taxon>
    </lineage>
</organism>
<proteinExistence type="predicted"/>
<dbReference type="Proteomes" id="UP000198307">
    <property type="component" value="Unassembled WGS sequence"/>
</dbReference>
<keyword evidence="2 4" id="KW-0418">Kinase</keyword>
<dbReference type="GO" id="GO:0004371">
    <property type="term" value="F:glycerone kinase activity"/>
    <property type="evidence" value="ECO:0007669"/>
    <property type="project" value="InterPro"/>
</dbReference>
<sequence>MNITTENLQTAIDRIQNRIGPIGDEMNMLDGQLGDGDLGVTLVNGFNNLAEIRDDLPEDLGKALFNAAKAITAVSGSSFGTLMATALMAAGKSVKGETSVALTRLPDLLASAQEAMIARGGASLGDKTMLDVLDSVIAALREAGDDPRNMQQAALSAANKTLDEYRGKPNKVGRARVYSEKSVGLDDPGMMAVKRLIECLAA</sequence>
<evidence type="ECO:0000313" key="5">
    <source>
        <dbReference type="Proteomes" id="UP000198307"/>
    </source>
</evidence>
<evidence type="ECO:0000256" key="2">
    <source>
        <dbReference type="ARBA" id="ARBA00022777"/>
    </source>
</evidence>
<dbReference type="GO" id="GO:0005829">
    <property type="term" value="C:cytosol"/>
    <property type="evidence" value="ECO:0007669"/>
    <property type="project" value="TreeGrafter"/>
</dbReference>
<dbReference type="InterPro" id="IPR050861">
    <property type="entry name" value="Dihydroxyacetone_Kinase"/>
</dbReference>
<dbReference type="Pfam" id="PF02734">
    <property type="entry name" value="Dak2"/>
    <property type="match status" value="1"/>
</dbReference>
<evidence type="ECO:0000313" key="4">
    <source>
        <dbReference type="EMBL" id="SNT74594.1"/>
    </source>
</evidence>
<reference evidence="4 5" key="1">
    <citation type="submission" date="2017-07" db="EMBL/GenBank/DDBJ databases">
        <authorList>
            <person name="Sun Z.S."/>
            <person name="Albrecht U."/>
            <person name="Echele G."/>
            <person name="Lee C.C."/>
        </authorList>
    </citation>
    <scope>NUCLEOTIDE SEQUENCE [LARGE SCALE GENOMIC DNA]</scope>
    <source>
        <strain evidence="4 5">DSM 14827</strain>
    </source>
</reference>
<evidence type="ECO:0000259" key="3">
    <source>
        <dbReference type="PROSITE" id="PS51480"/>
    </source>
</evidence>
<dbReference type="OrthoDB" id="9800291at2"/>
<keyword evidence="5" id="KW-1185">Reference proteome</keyword>
<dbReference type="EMBL" id="FZQB01000008">
    <property type="protein sequence ID" value="SNT74594.1"/>
    <property type="molecule type" value="Genomic_DNA"/>
</dbReference>
<dbReference type="GO" id="GO:0019563">
    <property type="term" value="P:glycerol catabolic process"/>
    <property type="evidence" value="ECO:0007669"/>
    <property type="project" value="TreeGrafter"/>
</dbReference>
<dbReference type="SUPFAM" id="SSF101473">
    <property type="entry name" value="DhaL-like"/>
    <property type="match status" value="1"/>
</dbReference>
<dbReference type="PANTHER" id="PTHR28629">
    <property type="entry name" value="TRIOKINASE/FMN CYCLASE"/>
    <property type="match status" value="1"/>
</dbReference>
<dbReference type="RefSeq" id="WP_089344669.1">
    <property type="nucleotide sequence ID" value="NZ_CP067129.1"/>
</dbReference>
<dbReference type="Gene3D" id="1.25.40.340">
    <property type="match status" value="1"/>
</dbReference>
<keyword evidence="1" id="KW-0808">Transferase</keyword>